<dbReference type="PANTHER" id="PTHR43212">
    <property type="entry name" value="QUERCETIN 2,3-DIOXYGENASE"/>
    <property type="match status" value="1"/>
</dbReference>
<evidence type="ECO:0000256" key="2">
    <source>
        <dbReference type="PIRSR" id="PIRSR006232-1"/>
    </source>
</evidence>
<keyword evidence="2" id="KW-0408">Iron</keyword>
<evidence type="ECO:0000256" key="1">
    <source>
        <dbReference type="ARBA" id="ARBA00008416"/>
    </source>
</evidence>
<reference evidence="6 7" key="1">
    <citation type="submission" date="2018-02" db="EMBL/GenBank/DDBJ databases">
        <title>Genomic Encyclopedia of Archaeal and Bacterial Type Strains, Phase II (KMG-II): from individual species to whole genera.</title>
        <authorList>
            <person name="Goeker M."/>
        </authorList>
    </citation>
    <scope>NUCLEOTIDE SEQUENCE [LARGE SCALE GENOMIC DNA]</scope>
    <source>
        <strain evidence="6 7">DSM 29526</strain>
    </source>
</reference>
<feature type="binding site" evidence="2">
    <location>
        <position position="104"/>
    </location>
    <ligand>
        <name>Fe cation</name>
        <dbReference type="ChEBI" id="CHEBI:24875"/>
    </ligand>
</feature>
<comment type="similarity">
    <text evidence="1 3">Belongs to the pirin family.</text>
</comment>
<dbReference type="EMBL" id="PTJC01000005">
    <property type="protein sequence ID" value="PPK88017.1"/>
    <property type="molecule type" value="Genomic_DNA"/>
</dbReference>
<dbReference type="PIRSF" id="PIRSF006232">
    <property type="entry name" value="Pirin"/>
    <property type="match status" value="1"/>
</dbReference>
<sequence>MKTIYHAAGSRGHANHGWLNTYHTFSFAGYRDPERMHFGVLRVLNDDEVAGGRGFGGHPHDNMEIVSIPLEGDLEHKDNMGNTTVIREGDIQVMSAGTGVVHSEKNKHADRPVKFLQIWVFPDRRDVAPRYDQVTIDPAGEADAWQTVLTSRDDAEPGTVWIHQDARFSIGKFAPGAETSYALRAADRGVYFFVLEGGAEVAGKQLGRRDGLGVTDTDALPVIAGSEGARILAMEVPLG</sequence>
<dbReference type="InterPro" id="IPR011051">
    <property type="entry name" value="RmlC_Cupin_sf"/>
</dbReference>
<dbReference type="Proteomes" id="UP000237662">
    <property type="component" value="Unassembled WGS sequence"/>
</dbReference>
<evidence type="ECO:0000259" key="4">
    <source>
        <dbReference type="Pfam" id="PF02678"/>
    </source>
</evidence>
<dbReference type="RefSeq" id="WP_104418594.1">
    <property type="nucleotide sequence ID" value="NZ_PTJC01000005.1"/>
</dbReference>
<name>A0A2S6I936_9BACT</name>
<evidence type="ECO:0000313" key="6">
    <source>
        <dbReference type="EMBL" id="PPK88017.1"/>
    </source>
</evidence>
<keyword evidence="2" id="KW-0479">Metal-binding</keyword>
<evidence type="ECO:0000256" key="3">
    <source>
        <dbReference type="RuleBase" id="RU003457"/>
    </source>
</evidence>
<organism evidence="6 7">
    <name type="scientific">Neolewinella xylanilytica</name>
    <dbReference type="NCBI Taxonomy" id="1514080"/>
    <lineage>
        <taxon>Bacteria</taxon>
        <taxon>Pseudomonadati</taxon>
        <taxon>Bacteroidota</taxon>
        <taxon>Saprospiria</taxon>
        <taxon>Saprospirales</taxon>
        <taxon>Lewinellaceae</taxon>
        <taxon>Neolewinella</taxon>
    </lineage>
</organism>
<dbReference type="SUPFAM" id="SSF51182">
    <property type="entry name" value="RmlC-like cupins"/>
    <property type="match status" value="1"/>
</dbReference>
<proteinExistence type="inferred from homology"/>
<evidence type="ECO:0000313" key="7">
    <source>
        <dbReference type="Proteomes" id="UP000237662"/>
    </source>
</evidence>
<dbReference type="InterPro" id="IPR012093">
    <property type="entry name" value="Pirin"/>
</dbReference>
<dbReference type="Gene3D" id="2.60.120.10">
    <property type="entry name" value="Jelly Rolls"/>
    <property type="match status" value="2"/>
</dbReference>
<protein>
    <recommendedName>
        <fullName evidence="8">Pirin N-terminal domain-containing protein</fullName>
    </recommendedName>
</protein>
<dbReference type="GO" id="GO:0046872">
    <property type="term" value="F:metal ion binding"/>
    <property type="evidence" value="ECO:0007669"/>
    <property type="project" value="UniProtKB-KW"/>
</dbReference>
<feature type="binding site" evidence="2">
    <location>
        <position position="60"/>
    </location>
    <ligand>
        <name>Fe cation</name>
        <dbReference type="ChEBI" id="CHEBI:24875"/>
    </ligand>
</feature>
<dbReference type="InterPro" id="IPR041602">
    <property type="entry name" value="Quercetinase_C"/>
</dbReference>
<dbReference type="AlphaFoldDB" id="A0A2S6I936"/>
<dbReference type="PANTHER" id="PTHR43212:SF3">
    <property type="entry name" value="QUERCETIN 2,3-DIOXYGENASE"/>
    <property type="match status" value="1"/>
</dbReference>
<gene>
    <name evidence="6" type="ORF">CLV84_0980</name>
</gene>
<feature type="domain" description="Pirin N-terminal" evidence="4">
    <location>
        <begin position="13"/>
        <end position="120"/>
    </location>
</feature>
<feature type="binding site" evidence="2">
    <location>
        <position position="58"/>
    </location>
    <ligand>
        <name>Fe cation</name>
        <dbReference type="ChEBI" id="CHEBI:24875"/>
    </ligand>
</feature>
<feature type="binding site" evidence="2">
    <location>
        <position position="102"/>
    </location>
    <ligand>
        <name>Fe cation</name>
        <dbReference type="ChEBI" id="CHEBI:24875"/>
    </ligand>
</feature>
<evidence type="ECO:0008006" key="8">
    <source>
        <dbReference type="Google" id="ProtNLM"/>
    </source>
</evidence>
<dbReference type="Pfam" id="PF17954">
    <property type="entry name" value="Pirin_C_2"/>
    <property type="match status" value="1"/>
</dbReference>
<feature type="domain" description="Quercetin 2,3-dioxygenase C-terminal cupin" evidence="5">
    <location>
        <begin position="150"/>
        <end position="236"/>
    </location>
</feature>
<dbReference type="OrthoDB" id="321327at2"/>
<accession>A0A2S6I936</accession>
<dbReference type="Pfam" id="PF02678">
    <property type="entry name" value="Pirin"/>
    <property type="match status" value="1"/>
</dbReference>
<evidence type="ECO:0000259" key="5">
    <source>
        <dbReference type="Pfam" id="PF17954"/>
    </source>
</evidence>
<dbReference type="CDD" id="cd02910">
    <property type="entry name" value="cupin_Yhhw_N"/>
    <property type="match status" value="1"/>
</dbReference>
<comment type="cofactor">
    <cofactor evidence="2">
        <name>Fe cation</name>
        <dbReference type="ChEBI" id="CHEBI:24875"/>
    </cofactor>
    <text evidence="2">Binds 1 Fe cation per subunit.</text>
</comment>
<keyword evidence="7" id="KW-1185">Reference proteome</keyword>
<comment type="caution">
    <text evidence="6">The sequence shown here is derived from an EMBL/GenBank/DDBJ whole genome shotgun (WGS) entry which is preliminary data.</text>
</comment>
<dbReference type="InterPro" id="IPR003829">
    <property type="entry name" value="Pirin_N_dom"/>
</dbReference>
<dbReference type="InterPro" id="IPR014710">
    <property type="entry name" value="RmlC-like_jellyroll"/>
</dbReference>